<dbReference type="AlphaFoldDB" id="A0A6A6U842"/>
<keyword evidence="2" id="KW-1185">Reference proteome</keyword>
<dbReference type="EMBL" id="MU004237">
    <property type="protein sequence ID" value="KAF2667463.1"/>
    <property type="molecule type" value="Genomic_DNA"/>
</dbReference>
<proteinExistence type="predicted"/>
<dbReference type="Proteomes" id="UP000799302">
    <property type="component" value="Unassembled WGS sequence"/>
</dbReference>
<accession>A0A6A6U842</accession>
<sequence length="332" mass="39184">MVQTRGQIAARAHQQAIQNRTGWYDLPCELKIMILEYAINNENYPSSRNRVLTHHQVLVRQFPPGPLDYVRPGTYDIRQPPSNQQILKLVCWDFMRILDRYIQGLVPLHYEANYTDRYGYYKPLLLFTHLPRPLVNPLNQCHLSSLTINCDIPHWEHLKTHGRFQAVNNGWAFRSVSPYIHLSQPGFGDTRRIEITRIPNRVPPAPWPFPPTTLYEDELQGIMIPSIQHLTGMWFLKLHRNGKNFDHIVINIPYYDYPGNARRFMDDLRTPLHTYGVLNPWFQPPTPLRPTFKSIVRRTLTFRFKRSELSWDAVNDTYETRRFDTDTEMSDS</sequence>
<evidence type="ECO:0000313" key="1">
    <source>
        <dbReference type="EMBL" id="KAF2667463.1"/>
    </source>
</evidence>
<protein>
    <submittedName>
        <fullName evidence="1">Uncharacterized protein</fullName>
    </submittedName>
</protein>
<organism evidence="1 2">
    <name type="scientific">Microthyrium microscopicum</name>
    <dbReference type="NCBI Taxonomy" id="703497"/>
    <lineage>
        <taxon>Eukaryota</taxon>
        <taxon>Fungi</taxon>
        <taxon>Dikarya</taxon>
        <taxon>Ascomycota</taxon>
        <taxon>Pezizomycotina</taxon>
        <taxon>Dothideomycetes</taxon>
        <taxon>Dothideomycetes incertae sedis</taxon>
        <taxon>Microthyriales</taxon>
        <taxon>Microthyriaceae</taxon>
        <taxon>Microthyrium</taxon>
    </lineage>
</organism>
<gene>
    <name evidence="1" type="ORF">BT63DRAFT_456759</name>
</gene>
<evidence type="ECO:0000313" key="2">
    <source>
        <dbReference type="Proteomes" id="UP000799302"/>
    </source>
</evidence>
<reference evidence="1" key="1">
    <citation type="journal article" date="2020" name="Stud. Mycol.">
        <title>101 Dothideomycetes genomes: a test case for predicting lifestyles and emergence of pathogens.</title>
        <authorList>
            <person name="Haridas S."/>
            <person name="Albert R."/>
            <person name="Binder M."/>
            <person name="Bloem J."/>
            <person name="Labutti K."/>
            <person name="Salamov A."/>
            <person name="Andreopoulos B."/>
            <person name="Baker S."/>
            <person name="Barry K."/>
            <person name="Bills G."/>
            <person name="Bluhm B."/>
            <person name="Cannon C."/>
            <person name="Castanera R."/>
            <person name="Culley D."/>
            <person name="Daum C."/>
            <person name="Ezra D."/>
            <person name="Gonzalez J."/>
            <person name="Henrissat B."/>
            <person name="Kuo A."/>
            <person name="Liang C."/>
            <person name="Lipzen A."/>
            <person name="Lutzoni F."/>
            <person name="Magnuson J."/>
            <person name="Mondo S."/>
            <person name="Nolan M."/>
            <person name="Ohm R."/>
            <person name="Pangilinan J."/>
            <person name="Park H.-J."/>
            <person name="Ramirez L."/>
            <person name="Alfaro M."/>
            <person name="Sun H."/>
            <person name="Tritt A."/>
            <person name="Yoshinaga Y."/>
            <person name="Zwiers L.-H."/>
            <person name="Turgeon B."/>
            <person name="Goodwin S."/>
            <person name="Spatafora J."/>
            <person name="Crous P."/>
            <person name="Grigoriev I."/>
        </authorList>
    </citation>
    <scope>NUCLEOTIDE SEQUENCE</scope>
    <source>
        <strain evidence="1">CBS 115976</strain>
    </source>
</reference>
<name>A0A6A6U842_9PEZI</name>